<protein>
    <submittedName>
        <fullName evidence="1">Ribosomal protein S16</fullName>
    </submittedName>
</protein>
<keyword evidence="1" id="KW-0689">Ribosomal protein</keyword>
<dbReference type="AlphaFoldDB" id="A0A0K1HP93"/>
<keyword evidence="1" id="KW-0687">Ribonucleoprotein</keyword>
<dbReference type="GO" id="GO:0005840">
    <property type="term" value="C:ribosome"/>
    <property type="evidence" value="ECO:0007669"/>
    <property type="project" value="UniProtKB-KW"/>
</dbReference>
<sequence>MHLNHKMYIIQLKKKSNTKTNNNSYDILLKKDKHRLPIGSYNQSKMIVTLDLESYIFAITKGCLISENFKKIFTKTTSNLTNKKNIKIFF</sequence>
<keyword evidence="1" id="KW-0496">Mitochondrion</keyword>
<geneLocation type="mitochondrion" evidence="1"/>
<organism evidence="1">
    <name type="scientific">Acanthamoeba castellanii</name>
    <name type="common">Amoeba</name>
    <dbReference type="NCBI Taxonomy" id="5755"/>
    <lineage>
        <taxon>Eukaryota</taxon>
        <taxon>Amoebozoa</taxon>
        <taxon>Discosea</taxon>
        <taxon>Longamoebia</taxon>
        <taxon>Centramoebida</taxon>
        <taxon>Acanthamoebidae</taxon>
        <taxon>Acanthamoeba</taxon>
    </lineage>
</organism>
<dbReference type="EMBL" id="KT185628">
    <property type="protein sequence ID" value="AKT93987.1"/>
    <property type="molecule type" value="Genomic_DNA"/>
</dbReference>
<proteinExistence type="predicted"/>
<accession>A0A0K1HP93</accession>
<evidence type="ECO:0000313" key="1">
    <source>
        <dbReference type="EMBL" id="AKT93987.1"/>
    </source>
</evidence>
<name>A0A0K1HP93_ACACA</name>
<reference evidence="1" key="1">
    <citation type="journal article" date="2015" name="J. Eukaryot. Microbiol.">
        <title>Uncovering Cryptic Diversity in Two Amoebozoan Species Using Complete Mitochondrial Genome Sequences.</title>
        <authorList>
            <person name="Fucikova K."/>
            <person name="Lahr D.J."/>
        </authorList>
    </citation>
    <scope>NUCLEOTIDE SEQUENCE</scope>
    <source>
        <strain evidence="1">BCP-EM3VF21-1</strain>
    </source>
</reference>
<gene>
    <name evidence="1" type="primary">rps16</name>
    <name evidence="1" type="ORF">AB845_23</name>
</gene>